<dbReference type="Pfam" id="PF04824">
    <property type="entry name" value="Rad21_Rec8"/>
    <property type="match status" value="1"/>
</dbReference>
<gene>
    <name evidence="6" type="ORF">AJ80_09611</name>
</gene>
<dbReference type="GO" id="GO:0007064">
    <property type="term" value="P:mitotic sister chromatid cohesion"/>
    <property type="evidence" value="ECO:0007669"/>
    <property type="project" value="TreeGrafter"/>
</dbReference>
<dbReference type="InterPro" id="IPR006910">
    <property type="entry name" value="Rad21_Rec8_N"/>
</dbReference>
<organism evidence="6 7">
    <name type="scientific">Polytolypa hystricis (strain UAMH7299)</name>
    <dbReference type="NCBI Taxonomy" id="1447883"/>
    <lineage>
        <taxon>Eukaryota</taxon>
        <taxon>Fungi</taxon>
        <taxon>Dikarya</taxon>
        <taxon>Ascomycota</taxon>
        <taxon>Pezizomycotina</taxon>
        <taxon>Eurotiomycetes</taxon>
        <taxon>Eurotiomycetidae</taxon>
        <taxon>Onygenales</taxon>
        <taxon>Onygenales incertae sedis</taxon>
        <taxon>Polytolypa</taxon>
    </lineage>
</organism>
<protein>
    <recommendedName>
        <fullName evidence="8">Rad21/Rec8-like protein N-terminal domain-containing protein</fullName>
    </recommendedName>
</protein>
<dbReference type="PANTHER" id="PTHR12585">
    <property type="entry name" value="SCC1 / RAD21 FAMILY MEMBER"/>
    <property type="match status" value="1"/>
</dbReference>
<evidence type="ECO:0000259" key="4">
    <source>
        <dbReference type="Pfam" id="PF04824"/>
    </source>
</evidence>
<dbReference type="InterPro" id="IPR006909">
    <property type="entry name" value="Rad21/Rec8_C_eu"/>
</dbReference>
<keyword evidence="7" id="KW-1185">Reference proteome</keyword>
<evidence type="ECO:0000256" key="1">
    <source>
        <dbReference type="ARBA" id="ARBA00004123"/>
    </source>
</evidence>
<evidence type="ECO:0000256" key="3">
    <source>
        <dbReference type="SAM" id="MobiDB-lite"/>
    </source>
</evidence>
<sequence>LVATLGSKSTARKVNRKAILDVDVPKACGTIIDPEAPMALRLQGNLLYGISRVYSQQCGYALTDALSIRDKMRTMLNAIRTSGLDPDAGKAKRDQIVLPDDPSFIPGLMLPGLNVDLSVLDFSTEHETPRRSSLLSSQLHQSSHYNNLSSDLVRLNLSSSSIGGGDAGGFGLASDMSSTGKKDLRTLDHPSAFAEEGGVLFQPDFEFDEEGNIIELPARQTPQEASLGIPRGSESGIASHVRRELEEAFQFQEQFQDQVPIHDDSEMRWAEGEHDILPSGEPFPERDPAMDQDDTLVIEETSEAPAAPLRAKPRSAKILGADYPQELRNSDLAQWNSEYVRNMALAKKIKQNNKFITQAKRNAEFWVVGMGIRAVGLGRDVLDAAHPLNMFAGDQLLGALTGQAINRRKRGRPAKDADDPGDEERRVRTKEDEDGDIGRGVEDDYLDDHVGAGTGYEDIEVGRHAPPSLNDDASSQMPWNITASIRGSVQRSSVHSRPFLPSVGGFSSVGGPQSVITNGPEGSIAAHSANGLALGRRTGRLTSASPLAGRSTMGPGFDQLGDLDGDLDMEDLDNLDLDAALDGHRHSSIEPNGATISGNKSYQPTAKLQQLASTLDQESVNFFEFVGTRIKDEQREEISFSSLLPPSSTTHAVATQGLLHLLTLATKGVLRVHQNDAGFGEIHISLAD</sequence>
<evidence type="ECO:0008006" key="8">
    <source>
        <dbReference type="Google" id="ProtNLM"/>
    </source>
</evidence>
<feature type="domain" description="Rad21/Rec8-like protein C-terminal eukaryotic" evidence="4">
    <location>
        <begin position="636"/>
        <end position="686"/>
    </location>
</feature>
<feature type="region of interest" description="Disordered" evidence="3">
    <location>
        <begin position="407"/>
        <end position="453"/>
    </location>
</feature>
<evidence type="ECO:0000259" key="5">
    <source>
        <dbReference type="Pfam" id="PF04825"/>
    </source>
</evidence>
<comment type="subcellular location">
    <subcellularLocation>
        <location evidence="1">Nucleus</location>
    </subcellularLocation>
</comment>
<dbReference type="InterPro" id="IPR023093">
    <property type="entry name" value="ScpA-like_C"/>
</dbReference>
<evidence type="ECO:0000313" key="7">
    <source>
        <dbReference type="Proteomes" id="UP000224634"/>
    </source>
</evidence>
<keyword evidence="2" id="KW-0539">Nucleus</keyword>
<dbReference type="STRING" id="1447883.A0A2B7WME6"/>
<evidence type="ECO:0000256" key="2">
    <source>
        <dbReference type="ARBA" id="ARBA00023242"/>
    </source>
</evidence>
<name>A0A2B7WME6_POLH7</name>
<feature type="domain" description="Rad21/Rec8-like protein N-terminal" evidence="5">
    <location>
        <begin position="2"/>
        <end position="93"/>
    </location>
</feature>
<reference evidence="6 7" key="1">
    <citation type="submission" date="2017-10" db="EMBL/GenBank/DDBJ databases">
        <title>Comparative genomics in systemic dimorphic fungi from Ajellomycetaceae.</title>
        <authorList>
            <person name="Munoz J.F."/>
            <person name="Mcewen J.G."/>
            <person name="Clay O.K."/>
            <person name="Cuomo C.A."/>
        </authorList>
    </citation>
    <scope>NUCLEOTIDE SEQUENCE [LARGE SCALE GENOMIC DNA]</scope>
    <source>
        <strain evidence="6 7">UAMH7299</strain>
    </source>
</reference>
<dbReference type="AlphaFoldDB" id="A0A2B7WME6"/>
<dbReference type="OrthoDB" id="5427633at2759"/>
<feature type="compositionally biased region" description="Basic and acidic residues" evidence="3">
    <location>
        <begin position="413"/>
        <end position="450"/>
    </location>
</feature>
<dbReference type="Proteomes" id="UP000224634">
    <property type="component" value="Unassembled WGS sequence"/>
</dbReference>
<dbReference type="InterPro" id="IPR039781">
    <property type="entry name" value="Rad21/Rec8-like"/>
</dbReference>
<feature type="non-terminal residue" evidence="6">
    <location>
        <position position="1"/>
    </location>
</feature>
<comment type="caution">
    <text evidence="6">The sequence shown here is derived from an EMBL/GenBank/DDBJ whole genome shotgun (WGS) entry which is preliminary data.</text>
</comment>
<accession>A0A2B7WME6</accession>
<proteinExistence type="predicted"/>
<dbReference type="CDD" id="cd21789">
    <property type="entry name" value="Rad21_Rec8_M_SpRec8p-like"/>
    <property type="match status" value="1"/>
</dbReference>
<dbReference type="Pfam" id="PF04825">
    <property type="entry name" value="Rad21_Rec8_N"/>
    <property type="match status" value="1"/>
</dbReference>
<dbReference type="GO" id="GO:0003682">
    <property type="term" value="F:chromatin binding"/>
    <property type="evidence" value="ECO:0007669"/>
    <property type="project" value="TreeGrafter"/>
</dbReference>
<dbReference type="Gene3D" id="1.10.10.580">
    <property type="entry name" value="Structural maintenance of chromosome 1. Chain E"/>
    <property type="match status" value="1"/>
</dbReference>
<dbReference type="GO" id="GO:0030892">
    <property type="term" value="C:mitotic cohesin complex"/>
    <property type="evidence" value="ECO:0007669"/>
    <property type="project" value="TreeGrafter"/>
</dbReference>
<dbReference type="EMBL" id="PDNA01000308">
    <property type="protein sequence ID" value="PGG97935.1"/>
    <property type="molecule type" value="Genomic_DNA"/>
</dbReference>
<dbReference type="GO" id="GO:0005634">
    <property type="term" value="C:nucleus"/>
    <property type="evidence" value="ECO:0007669"/>
    <property type="project" value="UniProtKB-SubCell"/>
</dbReference>
<dbReference type="PANTHER" id="PTHR12585:SF70">
    <property type="entry name" value="RAD21_REC8 N TERMINAL DOMAIN PROTEIN (AFU_ORTHOLOGUE AFUA_6G02900)"/>
    <property type="match status" value="1"/>
</dbReference>
<evidence type="ECO:0000313" key="6">
    <source>
        <dbReference type="EMBL" id="PGG97935.1"/>
    </source>
</evidence>